<organism evidence="5 6">
    <name type="scientific">Peredibacter starrii</name>
    <dbReference type="NCBI Taxonomy" id="28202"/>
    <lineage>
        <taxon>Bacteria</taxon>
        <taxon>Pseudomonadati</taxon>
        <taxon>Bdellovibrionota</taxon>
        <taxon>Bacteriovoracia</taxon>
        <taxon>Bacteriovoracales</taxon>
        <taxon>Bacteriovoracaceae</taxon>
        <taxon>Peredibacter</taxon>
    </lineage>
</organism>
<keyword evidence="2" id="KW-0547">Nucleotide-binding</keyword>
<dbReference type="InterPro" id="IPR027417">
    <property type="entry name" value="P-loop_NTPase"/>
</dbReference>
<accession>A0AAX4HM08</accession>
<dbReference type="InterPro" id="IPR050763">
    <property type="entry name" value="ABC_transporter_ATP-binding"/>
</dbReference>
<evidence type="ECO:0000313" key="5">
    <source>
        <dbReference type="EMBL" id="WPU64246.1"/>
    </source>
</evidence>
<dbReference type="InterPro" id="IPR003439">
    <property type="entry name" value="ABC_transporter-like_ATP-bd"/>
</dbReference>
<evidence type="ECO:0000313" key="6">
    <source>
        <dbReference type="Proteomes" id="UP001324634"/>
    </source>
</evidence>
<dbReference type="PANTHER" id="PTHR42711">
    <property type="entry name" value="ABC TRANSPORTER ATP-BINDING PROTEIN"/>
    <property type="match status" value="1"/>
</dbReference>
<dbReference type="SUPFAM" id="SSF52540">
    <property type="entry name" value="P-loop containing nucleoside triphosphate hydrolases"/>
    <property type="match status" value="1"/>
</dbReference>
<evidence type="ECO:0000256" key="1">
    <source>
        <dbReference type="ARBA" id="ARBA00022448"/>
    </source>
</evidence>
<sequence>MIKVQALRKTFTSPVKEPGLMGSLKGLVKRETKSKDALKSVNLEIQQGEIIGLIGANGAGKTTLVKILAGIVHPTSGEATVLGFKPWERHNEYRKQMSLIMGQKAQVWWDLPALDSFILLKEIYQIEDSLYKKNLEFLADTLQIHDQLKVQVRRLSLGERMKVELMAALLHNPRVIFLDEPTIGLDISAQKAVREFMKNYQQEFRPITILTSHYMEDIKELCPRIVIIKEGEFVYDGALSKIQRLMGDEKVLSVTTPDKNFKVSVPRTDLSVKTAEIFKSNEVLDLNIHDPSIEDIIESIMKNGMKTT</sequence>
<dbReference type="SMART" id="SM00382">
    <property type="entry name" value="AAA"/>
    <property type="match status" value="1"/>
</dbReference>
<gene>
    <name evidence="5" type="ORF">SOO65_16250</name>
</gene>
<feature type="domain" description="ABC transporter" evidence="4">
    <location>
        <begin position="22"/>
        <end position="255"/>
    </location>
</feature>
<dbReference type="AlphaFoldDB" id="A0AAX4HM08"/>
<dbReference type="PROSITE" id="PS50893">
    <property type="entry name" value="ABC_TRANSPORTER_2"/>
    <property type="match status" value="1"/>
</dbReference>
<proteinExistence type="predicted"/>
<evidence type="ECO:0000256" key="2">
    <source>
        <dbReference type="ARBA" id="ARBA00022741"/>
    </source>
</evidence>
<dbReference type="GO" id="GO:0016887">
    <property type="term" value="F:ATP hydrolysis activity"/>
    <property type="evidence" value="ECO:0007669"/>
    <property type="project" value="InterPro"/>
</dbReference>
<dbReference type="Proteomes" id="UP001324634">
    <property type="component" value="Chromosome"/>
</dbReference>
<dbReference type="Pfam" id="PF00005">
    <property type="entry name" value="ABC_tran"/>
    <property type="match status" value="1"/>
</dbReference>
<evidence type="ECO:0000259" key="4">
    <source>
        <dbReference type="PROSITE" id="PS50893"/>
    </source>
</evidence>
<dbReference type="EMBL" id="CP139487">
    <property type="protein sequence ID" value="WPU64246.1"/>
    <property type="molecule type" value="Genomic_DNA"/>
</dbReference>
<dbReference type="InterPro" id="IPR003593">
    <property type="entry name" value="AAA+_ATPase"/>
</dbReference>
<evidence type="ECO:0000256" key="3">
    <source>
        <dbReference type="ARBA" id="ARBA00022840"/>
    </source>
</evidence>
<dbReference type="RefSeq" id="WP_321392679.1">
    <property type="nucleotide sequence ID" value="NZ_CP139487.1"/>
</dbReference>
<dbReference type="KEGG" id="psti:SOO65_16250"/>
<dbReference type="Gene3D" id="3.40.50.300">
    <property type="entry name" value="P-loop containing nucleotide triphosphate hydrolases"/>
    <property type="match status" value="1"/>
</dbReference>
<keyword evidence="1" id="KW-0813">Transport</keyword>
<keyword evidence="6" id="KW-1185">Reference proteome</keyword>
<name>A0AAX4HM08_9BACT</name>
<protein>
    <submittedName>
        <fullName evidence="5">ATP-binding cassette domain-containing protein</fullName>
    </submittedName>
</protein>
<dbReference type="GO" id="GO:0005524">
    <property type="term" value="F:ATP binding"/>
    <property type="evidence" value="ECO:0007669"/>
    <property type="project" value="UniProtKB-KW"/>
</dbReference>
<reference evidence="5 6" key="1">
    <citation type="submission" date="2023-11" db="EMBL/GenBank/DDBJ databases">
        <title>Peredibacter starrii A3.12.</title>
        <authorList>
            <person name="Mitchell R.J."/>
        </authorList>
    </citation>
    <scope>NUCLEOTIDE SEQUENCE [LARGE SCALE GENOMIC DNA]</scope>
    <source>
        <strain evidence="5 6">A3.12</strain>
    </source>
</reference>
<dbReference type="PANTHER" id="PTHR42711:SF4">
    <property type="entry name" value="ABC TRANSPORTER RELATED"/>
    <property type="match status" value="1"/>
</dbReference>
<keyword evidence="3 5" id="KW-0067">ATP-binding</keyword>